<accession>R7UAE9</accession>
<reference evidence="3" key="3">
    <citation type="submission" date="2015-06" db="UniProtKB">
        <authorList>
            <consortium name="EnsemblMetazoa"/>
        </authorList>
    </citation>
    <scope>IDENTIFICATION</scope>
</reference>
<name>R7UAE9_CAPTE</name>
<reference evidence="2 4" key="2">
    <citation type="journal article" date="2013" name="Nature">
        <title>Insights into bilaterian evolution from three spiralian genomes.</title>
        <authorList>
            <person name="Simakov O."/>
            <person name="Marletaz F."/>
            <person name="Cho S.J."/>
            <person name="Edsinger-Gonzales E."/>
            <person name="Havlak P."/>
            <person name="Hellsten U."/>
            <person name="Kuo D.H."/>
            <person name="Larsson T."/>
            <person name="Lv J."/>
            <person name="Arendt D."/>
            <person name="Savage R."/>
            <person name="Osoegawa K."/>
            <person name="de Jong P."/>
            <person name="Grimwood J."/>
            <person name="Chapman J.A."/>
            <person name="Shapiro H."/>
            <person name="Aerts A."/>
            <person name="Otillar R.P."/>
            <person name="Terry A.Y."/>
            <person name="Boore J.L."/>
            <person name="Grigoriev I.V."/>
            <person name="Lindberg D.R."/>
            <person name="Seaver E.C."/>
            <person name="Weisblat D.A."/>
            <person name="Putnam N.H."/>
            <person name="Rokhsar D.S."/>
        </authorList>
    </citation>
    <scope>NUCLEOTIDE SEQUENCE</scope>
    <source>
        <strain evidence="2 4">I ESC-2004</strain>
    </source>
</reference>
<keyword evidence="4" id="KW-1185">Reference proteome</keyword>
<dbReference type="EnsemblMetazoa" id="CapteT189746">
    <property type="protein sequence ID" value="CapteP189746"/>
    <property type="gene ID" value="CapteG189746"/>
</dbReference>
<dbReference type="HOGENOM" id="CLU_2075372_0_0_1"/>
<organism evidence="2">
    <name type="scientific">Capitella teleta</name>
    <name type="common">Polychaete worm</name>
    <dbReference type="NCBI Taxonomy" id="283909"/>
    <lineage>
        <taxon>Eukaryota</taxon>
        <taxon>Metazoa</taxon>
        <taxon>Spiralia</taxon>
        <taxon>Lophotrochozoa</taxon>
        <taxon>Annelida</taxon>
        <taxon>Polychaeta</taxon>
        <taxon>Sedentaria</taxon>
        <taxon>Scolecida</taxon>
        <taxon>Capitellidae</taxon>
        <taxon>Capitella</taxon>
    </lineage>
</organism>
<evidence type="ECO:0000313" key="2">
    <source>
        <dbReference type="EMBL" id="ELU00121.1"/>
    </source>
</evidence>
<evidence type="ECO:0000313" key="4">
    <source>
        <dbReference type="Proteomes" id="UP000014760"/>
    </source>
</evidence>
<evidence type="ECO:0000256" key="1">
    <source>
        <dbReference type="SAM" id="MobiDB-lite"/>
    </source>
</evidence>
<dbReference type="EMBL" id="KB306133">
    <property type="protein sequence ID" value="ELU00121.1"/>
    <property type="molecule type" value="Genomic_DNA"/>
</dbReference>
<gene>
    <name evidence="2" type="ORF">CAPTEDRAFT_189746</name>
</gene>
<sequence length="118" mass="13707">MASTKKRMLEIKSFADESSYNLILSGHSATLLYVAHLVPIRNDLDRIIQTAREGYMPTQFYDDAGSSVRMFSNDYARIMHMTKRRKARKLRFSFRGRSLNEDERPSKVKSMPILDNKS</sequence>
<dbReference type="EMBL" id="AMQN01009751">
    <property type="status" value="NOT_ANNOTATED_CDS"/>
    <property type="molecule type" value="Genomic_DNA"/>
</dbReference>
<feature type="region of interest" description="Disordered" evidence="1">
    <location>
        <begin position="99"/>
        <end position="118"/>
    </location>
</feature>
<dbReference type="EMBL" id="AMQN01009750">
    <property type="status" value="NOT_ANNOTATED_CDS"/>
    <property type="molecule type" value="Genomic_DNA"/>
</dbReference>
<dbReference type="AlphaFoldDB" id="R7UAE9"/>
<protein>
    <submittedName>
        <fullName evidence="2 3">Uncharacterized protein</fullName>
    </submittedName>
</protein>
<proteinExistence type="predicted"/>
<dbReference type="Proteomes" id="UP000014760">
    <property type="component" value="Unassembled WGS sequence"/>
</dbReference>
<reference evidence="4" key="1">
    <citation type="submission" date="2012-12" db="EMBL/GenBank/DDBJ databases">
        <authorList>
            <person name="Hellsten U."/>
            <person name="Grimwood J."/>
            <person name="Chapman J.A."/>
            <person name="Shapiro H."/>
            <person name="Aerts A."/>
            <person name="Otillar R.P."/>
            <person name="Terry A.Y."/>
            <person name="Boore J.L."/>
            <person name="Simakov O."/>
            <person name="Marletaz F."/>
            <person name="Cho S.-J."/>
            <person name="Edsinger-Gonzales E."/>
            <person name="Havlak P."/>
            <person name="Kuo D.-H."/>
            <person name="Larsson T."/>
            <person name="Lv J."/>
            <person name="Arendt D."/>
            <person name="Savage R."/>
            <person name="Osoegawa K."/>
            <person name="de Jong P."/>
            <person name="Lindberg D.R."/>
            <person name="Seaver E.C."/>
            <person name="Weisblat D.A."/>
            <person name="Putnam N.H."/>
            <person name="Grigoriev I.V."/>
            <person name="Rokhsar D.S."/>
        </authorList>
    </citation>
    <scope>NUCLEOTIDE SEQUENCE</scope>
    <source>
        <strain evidence="4">I ESC-2004</strain>
    </source>
</reference>
<evidence type="ECO:0000313" key="3">
    <source>
        <dbReference type="EnsemblMetazoa" id="CapteP189746"/>
    </source>
</evidence>